<gene>
    <name evidence="3" type="ORF">ACFQ4H_17765</name>
</gene>
<protein>
    <recommendedName>
        <fullName evidence="5">Tat (Twin-arginine translocation) pathway signal sequence</fullName>
    </recommendedName>
</protein>
<evidence type="ECO:0000256" key="2">
    <source>
        <dbReference type="SAM" id="SignalP"/>
    </source>
</evidence>
<proteinExistence type="predicted"/>
<evidence type="ECO:0000313" key="4">
    <source>
        <dbReference type="Proteomes" id="UP001597260"/>
    </source>
</evidence>
<feature type="chain" id="PRO_5045300283" description="Tat (Twin-arginine translocation) pathway signal sequence" evidence="2">
    <location>
        <begin position="44"/>
        <end position="303"/>
    </location>
</feature>
<feature type="region of interest" description="Disordered" evidence="1">
    <location>
        <begin position="45"/>
        <end position="64"/>
    </location>
</feature>
<feature type="signal peptide" evidence="2">
    <location>
        <begin position="1"/>
        <end position="43"/>
    </location>
</feature>
<sequence length="303" mass="30921">MSHARDDRSLSRRGLLRRGATVAAATAGATVVGATALPSAAQAAPGDDMLMGTTNTAQPQSTSLTSTSGEATLVLANSEGAPLRLVPTPLSALSPALRQQPAGAVAIDEVGDICVRGGDPGQEFNSWAWTTQWATTSVAVPPTRVIDTRDPAQRANIVSGIGNLDATGRIKGGTSIVVSLDAYVKDGLAMKGNVTVVGTTSAGYVTVWGSGARPVSSTLNWWGANQILSNFVFTAFGQLGTARSVVAIYAHTPTQVILDLTSLVVRHPAQVRIGAAAKAAAQLPAAQLPAATPKRGDLGAPQI</sequence>
<keyword evidence="2" id="KW-0732">Signal</keyword>
<evidence type="ECO:0000313" key="3">
    <source>
        <dbReference type="EMBL" id="MFD1322943.1"/>
    </source>
</evidence>
<name>A0ABW3YIN4_9ACTN</name>
<comment type="caution">
    <text evidence="3">The sequence shown here is derived from an EMBL/GenBank/DDBJ whole genome shotgun (WGS) entry which is preliminary data.</text>
</comment>
<organism evidence="3 4">
    <name type="scientific">Micromonospora sonneratiae</name>
    <dbReference type="NCBI Taxonomy" id="1184706"/>
    <lineage>
        <taxon>Bacteria</taxon>
        <taxon>Bacillati</taxon>
        <taxon>Actinomycetota</taxon>
        <taxon>Actinomycetes</taxon>
        <taxon>Micromonosporales</taxon>
        <taxon>Micromonosporaceae</taxon>
        <taxon>Micromonospora</taxon>
    </lineage>
</organism>
<reference evidence="4" key="1">
    <citation type="journal article" date="2019" name="Int. J. Syst. Evol. Microbiol.">
        <title>The Global Catalogue of Microorganisms (GCM) 10K type strain sequencing project: providing services to taxonomists for standard genome sequencing and annotation.</title>
        <authorList>
            <consortium name="The Broad Institute Genomics Platform"/>
            <consortium name="The Broad Institute Genome Sequencing Center for Infectious Disease"/>
            <person name="Wu L."/>
            <person name="Ma J."/>
        </authorList>
    </citation>
    <scope>NUCLEOTIDE SEQUENCE [LARGE SCALE GENOMIC DNA]</scope>
    <source>
        <strain evidence="4">JCM 31037</strain>
    </source>
</reference>
<dbReference type="EMBL" id="JBHTMP010000025">
    <property type="protein sequence ID" value="MFD1322943.1"/>
    <property type="molecule type" value="Genomic_DNA"/>
</dbReference>
<dbReference type="Proteomes" id="UP001597260">
    <property type="component" value="Unassembled WGS sequence"/>
</dbReference>
<dbReference type="InterPro" id="IPR006311">
    <property type="entry name" value="TAT_signal"/>
</dbReference>
<keyword evidence="4" id="KW-1185">Reference proteome</keyword>
<evidence type="ECO:0000256" key="1">
    <source>
        <dbReference type="SAM" id="MobiDB-lite"/>
    </source>
</evidence>
<dbReference type="RefSeq" id="WP_377572094.1">
    <property type="nucleotide sequence ID" value="NZ_JBHTMP010000025.1"/>
</dbReference>
<evidence type="ECO:0008006" key="5">
    <source>
        <dbReference type="Google" id="ProtNLM"/>
    </source>
</evidence>
<dbReference type="PROSITE" id="PS51318">
    <property type="entry name" value="TAT"/>
    <property type="match status" value="1"/>
</dbReference>
<accession>A0ABW3YIN4</accession>
<feature type="compositionally biased region" description="Polar residues" evidence="1">
    <location>
        <begin position="52"/>
        <end position="64"/>
    </location>
</feature>